<proteinExistence type="predicted"/>
<dbReference type="Proteomes" id="UP000004095">
    <property type="component" value="Unassembled WGS sequence"/>
</dbReference>
<evidence type="ECO:0000313" key="1">
    <source>
        <dbReference type="EMBL" id="EAY25445.1"/>
    </source>
</evidence>
<comment type="caution">
    <text evidence="1">The sequence shown here is derived from an EMBL/GenBank/DDBJ whole genome shotgun (WGS) entry which is preliminary data.</text>
</comment>
<protein>
    <submittedName>
        <fullName evidence="1">Uncharacterized protein</fullName>
    </submittedName>
</protein>
<evidence type="ECO:0000313" key="2">
    <source>
        <dbReference type="Proteomes" id="UP000004095"/>
    </source>
</evidence>
<keyword evidence="2" id="KW-1185">Reference proteome</keyword>
<dbReference type="EMBL" id="AAWS01000048">
    <property type="protein sequence ID" value="EAY25445.1"/>
    <property type="molecule type" value="Genomic_DNA"/>
</dbReference>
<gene>
    <name evidence="1" type="ORF">M23134_00799</name>
</gene>
<name>A1ZVW3_MICM2</name>
<sequence>MRYFALKITQASPYEGTCLFLIITLAGARRPRVCQHRQFKPKKQPPRVGLEALA</sequence>
<accession>A1ZVW3</accession>
<organism evidence="1 2">
    <name type="scientific">Microscilla marina ATCC 23134</name>
    <dbReference type="NCBI Taxonomy" id="313606"/>
    <lineage>
        <taxon>Bacteria</taxon>
        <taxon>Pseudomonadati</taxon>
        <taxon>Bacteroidota</taxon>
        <taxon>Cytophagia</taxon>
        <taxon>Cytophagales</taxon>
        <taxon>Microscillaceae</taxon>
        <taxon>Microscilla</taxon>
    </lineage>
</organism>
<dbReference type="AlphaFoldDB" id="A1ZVW3"/>
<reference evidence="1 2" key="1">
    <citation type="submission" date="2007-01" db="EMBL/GenBank/DDBJ databases">
        <authorList>
            <person name="Haygood M."/>
            <person name="Podell S."/>
            <person name="Anderson C."/>
            <person name="Hopkinson B."/>
            <person name="Roe K."/>
            <person name="Barbeau K."/>
            <person name="Gaasterland T."/>
            <person name="Ferriera S."/>
            <person name="Johnson J."/>
            <person name="Kravitz S."/>
            <person name="Beeson K."/>
            <person name="Sutton G."/>
            <person name="Rogers Y.-H."/>
            <person name="Friedman R."/>
            <person name="Frazier M."/>
            <person name="Venter J.C."/>
        </authorList>
    </citation>
    <scope>NUCLEOTIDE SEQUENCE [LARGE SCALE GENOMIC DNA]</scope>
    <source>
        <strain evidence="1 2">ATCC 23134</strain>
    </source>
</reference>